<keyword evidence="5" id="KW-1185">Reference proteome</keyword>
<evidence type="ECO:0000313" key="2">
    <source>
        <dbReference type="EMBL" id="GGC02047.1"/>
    </source>
</evidence>
<dbReference type="OrthoDB" id="8759756at2"/>
<protein>
    <recommendedName>
        <fullName evidence="6">Lipoprotein</fullName>
    </recommendedName>
</protein>
<reference evidence="2" key="4">
    <citation type="submission" date="2024-05" db="EMBL/GenBank/DDBJ databases">
        <authorList>
            <person name="Sun Q."/>
            <person name="Zhou Y."/>
        </authorList>
    </citation>
    <scope>NUCLEOTIDE SEQUENCE</scope>
    <source>
        <strain evidence="2">CGMCC 1.15931</strain>
    </source>
</reference>
<comment type="caution">
    <text evidence="3">The sequence shown here is derived from an EMBL/GenBank/DDBJ whole genome shotgun (WGS) entry which is preliminary data.</text>
</comment>
<evidence type="ECO:0000313" key="5">
    <source>
        <dbReference type="Proteomes" id="UP000622638"/>
    </source>
</evidence>
<reference evidence="2" key="1">
    <citation type="journal article" date="2014" name="Int. J. Syst. Evol. Microbiol.">
        <title>Complete genome of a new Firmicutes species belonging to the dominant human colonic microbiota ('Ruminococcus bicirculans') reveals two chromosomes and a selective capacity to utilize plant glucans.</title>
        <authorList>
            <consortium name="NISC Comparative Sequencing Program"/>
            <person name="Wegmann U."/>
            <person name="Louis P."/>
            <person name="Goesmann A."/>
            <person name="Henrissat B."/>
            <person name="Duncan S.H."/>
            <person name="Flint H.J."/>
        </authorList>
    </citation>
    <scope>NUCLEOTIDE SEQUENCE</scope>
    <source>
        <strain evidence="2">CGMCC 1.15931</strain>
    </source>
</reference>
<reference evidence="5" key="2">
    <citation type="journal article" date="2019" name="Int. J. Syst. Evol. Microbiol.">
        <title>The Global Catalogue of Microorganisms (GCM) 10K type strain sequencing project: providing services to taxonomists for standard genome sequencing and annotation.</title>
        <authorList>
            <consortium name="The Broad Institute Genomics Platform"/>
            <consortium name="The Broad Institute Genome Sequencing Center for Infectious Disease"/>
            <person name="Wu L."/>
            <person name="Ma J."/>
        </authorList>
    </citation>
    <scope>NUCLEOTIDE SEQUENCE [LARGE SCALE GENOMIC DNA]</scope>
    <source>
        <strain evidence="5">CGMCC 1.15931</strain>
    </source>
</reference>
<gene>
    <name evidence="2" type="ORF">GCM10011572_24970</name>
    <name evidence="3" type="ORF">GM672_26040</name>
</gene>
<dbReference type="PROSITE" id="PS51257">
    <property type="entry name" value="PROKAR_LIPOPROTEIN"/>
    <property type="match status" value="1"/>
</dbReference>
<organism evidence="3 4">
    <name type="scientific">Pseudoduganella buxea</name>
    <dbReference type="NCBI Taxonomy" id="1949069"/>
    <lineage>
        <taxon>Bacteria</taxon>
        <taxon>Pseudomonadati</taxon>
        <taxon>Pseudomonadota</taxon>
        <taxon>Betaproteobacteria</taxon>
        <taxon>Burkholderiales</taxon>
        <taxon>Oxalobacteraceae</taxon>
        <taxon>Telluria group</taxon>
        <taxon>Pseudoduganella</taxon>
    </lineage>
</organism>
<evidence type="ECO:0000313" key="3">
    <source>
        <dbReference type="EMBL" id="MTV56191.1"/>
    </source>
</evidence>
<feature type="compositionally biased region" description="Polar residues" evidence="1">
    <location>
        <begin position="84"/>
        <end position="98"/>
    </location>
</feature>
<evidence type="ECO:0000313" key="4">
    <source>
        <dbReference type="Proteomes" id="UP000430634"/>
    </source>
</evidence>
<sequence>MKALALIAAVAVLATGCGRDDKPVANGIVQTKFPGQVSAGGATSGQIIAATSRPVTDATYAGGTPGIAGGSGGTTSGAATAGTVQESGQGPSSGTSKPESAGRPGTTLPPGDMGKPASPGHEVGAGAPAAHRDPAAGAAKTH</sequence>
<dbReference type="AlphaFoldDB" id="A0A6I3T3U5"/>
<dbReference type="Proteomes" id="UP000622638">
    <property type="component" value="Unassembled WGS sequence"/>
</dbReference>
<evidence type="ECO:0008006" key="6">
    <source>
        <dbReference type="Google" id="ProtNLM"/>
    </source>
</evidence>
<feature type="region of interest" description="Disordered" evidence="1">
    <location>
        <begin position="53"/>
        <end position="142"/>
    </location>
</feature>
<reference evidence="3 4" key="3">
    <citation type="submission" date="2019-11" db="EMBL/GenBank/DDBJ databases">
        <title>Type strains purchased from KCTC, JCM and DSMZ.</title>
        <authorList>
            <person name="Lu H."/>
        </authorList>
    </citation>
    <scope>NUCLEOTIDE SEQUENCE [LARGE SCALE GENOMIC DNA]</scope>
    <source>
        <strain evidence="3 4">KCTC 52429</strain>
    </source>
</reference>
<dbReference type="Proteomes" id="UP000430634">
    <property type="component" value="Unassembled WGS sequence"/>
</dbReference>
<dbReference type="EMBL" id="WNKZ01000139">
    <property type="protein sequence ID" value="MTV56191.1"/>
    <property type="molecule type" value="Genomic_DNA"/>
</dbReference>
<evidence type="ECO:0000256" key="1">
    <source>
        <dbReference type="SAM" id="MobiDB-lite"/>
    </source>
</evidence>
<name>A0A6I3T3U5_9BURK</name>
<dbReference type="RefSeq" id="WP_155473427.1">
    <property type="nucleotide sequence ID" value="NZ_BMKG01000009.1"/>
</dbReference>
<proteinExistence type="predicted"/>
<accession>A0A6I3T3U5</accession>
<feature type="compositionally biased region" description="Low complexity" evidence="1">
    <location>
        <begin position="124"/>
        <end position="142"/>
    </location>
</feature>
<feature type="compositionally biased region" description="Gly residues" evidence="1">
    <location>
        <begin position="63"/>
        <end position="75"/>
    </location>
</feature>
<dbReference type="EMBL" id="BMKG01000009">
    <property type="protein sequence ID" value="GGC02047.1"/>
    <property type="molecule type" value="Genomic_DNA"/>
</dbReference>